<proteinExistence type="predicted"/>
<organism evidence="8">
    <name type="scientific">Arion vulgaris</name>
    <dbReference type="NCBI Taxonomy" id="1028688"/>
    <lineage>
        <taxon>Eukaryota</taxon>
        <taxon>Metazoa</taxon>
        <taxon>Spiralia</taxon>
        <taxon>Lophotrochozoa</taxon>
        <taxon>Mollusca</taxon>
        <taxon>Gastropoda</taxon>
        <taxon>Heterobranchia</taxon>
        <taxon>Euthyneura</taxon>
        <taxon>Panpulmonata</taxon>
        <taxon>Eupulmonata</taxon>
        <taxon>Stylommatophora</taxon>
        <taxon>Helicina</taxon>
        <taxon>Arionoidea</taxon>
        <taxon>Arionidae</taxon>
        <taxon>Arion</taxon>
    </lineage>
</organism>
<dbReference type="InterPro" id="IPR028146">
    <property type="entry name" value="PRKCSH_N"/>
</dbReference>
<feature type="chain" id="PRO_5002111414" description="Glucosidase 2 subunit beta" evidence="6">
    <location>
        <begin position="20"/>
        <end position="487"/>
    </location>
</feature>
<dbReference type="Pfam" id="PF13015">
    <property type="entry name" value="PRKCSH_1"/>
    <property type="match status" value="1"/>
</dbReference>
<name>A0A0B7A139_9EUPU</name>
<dbReference type="PANTHER" id="PTHR12630:SF1">
    <property type="entry name" value="GLUCOSIDASE 2 SUBUNIT BETA"/>
    <property type="match status" value="1"/>
</dbReference>
<evidence type="ECO:0000313" key="8">
    <source>
        <dbReference type="EMBL" id="CEK73675.1"/>
    </source>
</evidence>
<feature type="region of interest" description="Disordered" evidence="5">
    <location>
        <begin position="283"/>
        <end position="313"/>
    </location>
</feature>
<accession>A0A0B7A139</accession>
<feature type="domain" description="MRH" evidence="7">
    <location>
        <begin position="373"/>
        <end position="474"/>
    </location>
</feature>
<feature type="signal peptide" evidence="6">
    <location>
        <begin position="1"/>
        <end position="19"/>
    </location>
</feature>
<dbReference type="PROSITE" id="PS51914">
    <property type="entry name" value="MRH"/>
    <property type="match status" value="1"/>
</dbReference>
<reference evidence="8" key="1">
    <citation type="submission" date="2014-12" db="EMBL/GenBank/DDBJ databases">
        <title>Insight into the proteome of Arion vulgaris.</title>
        <authorList>
            <person name="Aradska J."/>
            <person name="Bulat T."/>
            <person name="Smidak R."/>
            <person name="Sarate P."/>
            <person name="Gangsoo J."/>
            <person name="Sialana F."/>
            <person name="Bilban M."/>
            <person name="Lubec G."/>
        </authorList>
    </citation>
    <scope>NUCLEOTIDE SEQUENCE</scope>
    <source>
        <tissue evidence="8">Skin</tissue>
    </source>
</reference>
<evidence type="ECO:0000256" key="3">
    <source>
        <dbReference type="ARBA" id="ARBA00022824"/>
    </source>
</evidence>
<dbReference type="Gene3D" id="2.70.130.10">
    <property type="entry name" value="Mannose-6-phosphate receptor binding domain"/>
    <property type="match status" value="1"/>
</dbReference>
<keyword evidence="4" id="KW-1015">Disulfide bond</keyword>
<dbReference type="EMBL" id="HACG01026810">
    <property type="protein sequence ID" value="CEK73675.1"/>
    <property type="molecule type" value="Transcribed_RNA"/>
</dbReference>
<dbReference type="InterPro" id="IPR039794">
    <property type="entry name" value="Gtb1-like"/>
</dbReference>
<dbReference type="InterPro" id="IPR009011">
    <property type="entry name" value="Man6P_isomerase_rcpt-bd_dom_sf"/>
</dbReference>
<keyword evidence="3" id="KW-0256">Endoplasmic reticulum</keyword>
<dbReference type="GO" id="GO:0017177">
    <property type="term" value="C:glucosidase II complex"/>
    <property type="evidence" value="ECO:0007669"/>
    <property type="project" value="TreeGrafter"/>
</dbReference>
<gene>
    <name evidence="8" type="primary">ORF87741</name>
</gene>
<evidence type="ECO:0000256" key="4">
    <source>
        <dbReference type="ARBA" id="ARBA00023157"/>
    </source>
</evidence>
<evidence type="ECO:0000256" key="6">
    <source>
        <dbReference type="SAM" id="SignalP"/>
    </source>
</evidence>
<feature type="compositionally biased region" description="Basic and acidic residues" evidence="5">
    <location>
        <begin position="283"/>
        <end position="303"/>
    </location>
</feature>
<dbReference type="PANTHER" id="PTHR12630">
    <property type="entry name" value="N-LINKED OLIGOSACCHARIDE PROCESSING"/>
    <property type="match status" value="1"/>
</dbReference>
<dbReference type="InterPro" id="IPR036607">
    <property type="entry name" value="PRKCSH"/>
</dbReference>
<evidence type="ECO:0000256" key="5">
    <source>
        <dbReference type="SAM" id="MobiDB-lite"/>
    </source>
</evidence>
<dbReference type="AlphaFoldDB" id="A0A0B7A139"/>
<evidence type="ECO:0000256" key="2">
    <source>
        <dbReference type="ARBA" id="ARBA00022729"/>
    </source>
</evidence>
<dbReference type="Pfam" id="PF12999">
    <property type="entry name" value="PRKCSH-like"/>
    <property type="match status" value="1"/>
</dbReference>
<keyword evidence="2 6" id="KW-0732">Signal</keyword>
<dbReference type="SUPFAM" id="SSF50911">
    <property type="entry name" value="Mannose 6-phosphate receptor domain"/>
    <property type="match status" value="1"/>
</dbReference>
<protein>
    <recommendedName>
        <fullName evidence="1">Glucosidase 2 subunit beta</fullName>
    </recommendedName>
</protein>
<evidence type="ECO:0000256" key="1">
    <source>
        <dbReference type="ARBA" id="ARBA00022387"/>
    </source>
</evidence>
<dbReference type="GO" id="GO:0006491">
    <property type="term" value="P:N-glycan processing"/>
    <property type="evidence" value="ECO:0007669"/>
    <property type="project" value="TreeGrafter"/>
</dbReference>
<sequence>MKSAIVCFMSLLPLALSLGRPRGVSIERASLYVGKEFKCLSGGQAMTMDYVNDDYCDCKDGSDEPGTPACSNGLFYCENKFYKGTYLISSRVNDGICDCCDGSDEYDGTISCEDTCEQLYAERKAQLEEFKQKQEKGYKVKLEYMQQGHRTKDEKISRLSELSKEKDAFVEVRNTLQAVKDQTEAPEKEAKERHEKAWEAVKAERQKVQDGEKASIAFSELNINQDSVVDYPELMKHSEFDIDSDGTVSVEEAKEYLEDSEQVDLPTFITKIWPNIKEIYKSKASKAEPDEPERVPDEGEKAGDPLLNTVSDEEKMPDFDDATKKLIAAADEVRRKFEEADSNVKDVENEISAIKKYLELDLGPNEEFSALKGQCFEYSDREYIYRLCPFDKTSQKAKSGGIETNLGVWGHWYGPEEDKYDSMKYENGQGCWNGPNRSCHVNLHCGAENALTGASEPSRCEYQFEFTTPARCSQPEPVASPDVHEEL</sequence>
<evidence type="ECO:0000259" key="7">
    <source>
        <dbReference type="PROSITE" id="PS51914"/>
    </source>
</evidence>
<dbReference type="InterPro" id="IPR044865">
    <property type="entry name" value="MRH_dom"/>
</dbReference>